<dbReference type="Gene3D" id="3.30.310.280">
    <property type="match status" value="1"/>
</dbReference>
<accession>A0AAW9SG65</accession>
<organism evidence="4 5">
    <name type="scientific">Rapidithrix thailandica</name>
    <dbReference type="NCBI Taxonomy" id="413964"/>
    <lineage>
        <taxon>Bacteria</taxon>
        <taxon>Pseudomonadati</taxon>
        <taxon>Bacteroidota</taxon>
        <taxon>Cytophagia</taxon>
        <taxon>Cytophagales</taxon>
        <taxon>Flammeovirgaceae</taxon>
        <taxon>Rapidithrix</taxon>
    </lineage>
</organism>
<dbReference type="Gene3D" id="1.10.510.40">
    <property type="match status" value="1"/>
</dbReference>
<dbReference type="InterPro" id="IPR037455">
    <property type="entry name" value="LucA/IucC-like"/>
</dbReference>
<dbReference type="PANTHER" id="PTHR34384">
    <property type="entry name" value="L-2,3-DIAMINOPROPANOATE--CITRATE LIGASE"/>
    <property type="match status" value="1"/>
</dbReference>
<protein>
    <submittedName>
        <fullName evidence="4">IucA/IucC family protein</fullName>
    </submittedName>
</protein>
<dbReference type="GO" id="GO:0019290">
    <property type="term" value="P:siderophore biosynthetic process"/>
    <property type="evidence" value="ECO:0007669"/>
    <property type="project" value="InterPro"/>
</dbReference>
<comment type="pathway">
    <text evidence="1">Siderophore biosynthesis.</text>
</comment>
<dbReference type="InterPro" id="IPR022770">
    <property type="entry name" value="IucA/IucC-like_C"/>
</dbReference>
<sequence length="601" mass="69116">MTSTILNETVFPSEEIWKKVTINMLAKSLSELMHEQIAQPEITKVNEGITYFKLPTDKESVYYTFSAEARLLDYWHIHKESIKKYENGVVNPSMDVPTFFIENQEAFGIESFTLAHYIEELLNTLYADAAILMKGRLSAKALTDADYQTLEHQMDGHPWVIVNKSRIGFNPTDLQKYAPEADQNTKLIWIAAHKSRATFNALNSIEQTQFYKDEIGEEQLEHFYQVLSDKKVQVEAYVFIPVHAWQWNNKLLMQFTSEIVDKKIIPLGLSEDVFSPQQSIRTFFNVSNPEKHYTKTAVSILSTGNIRGLSPQQMDIAPAVTQWVSDLLKKDQYLKDTGVILLGEVATVSYLHPQYSTIKKVPYQYNEMLGALWRESAVKYMQAEERLMTMAALLYVDDSGKSLVDELIKKSGLTTEEWVMAYLKAYLKPLLHIYYEHSLCVTPHGENIIIVLKDYTPQRIIIKDFVDDIVLTAEAREKLPENLANGLIQSSNKENIPLFILIGVFDAYFRYLSNVLHVYSGYEEKAFWSNVMEVVLAYQAENPHLNGKFDKYDLFTPEFKRFFINGLRLHQGYAERTGFAIPQKGGKLENPLALLRQEQPS</sequence>
<evidence type="ECO:0000313" key="4">
    <source>
        <dbReference type="EMBL" id="MEN7551488.1"/>
    </source>
</evidence>
<dbReference type="Gene3D" id="6.10.250.3370">
    <property type="match status" value="1"/>
</dbReference>
<dbReference type="EMBL" id="JBDKWZ010000023">
    <property type="protein sequence ID" value="MEN7551488.1"/>
    <property type="molecule type" value="Genomic_DNA"/>
</dbReference>
<reference evidence="4 5" key="1">
    <citation type="submission" date="2024-04" db="EMBL/GenBank/DDBJ databases">
        <title>Novel genus in family Flammeovirgaceae.</title>
        <authorList>
            <person name="Nguyen T.H."/>
            <person name="Vuong T.Q."/>
            <person name="Le H."/>
            <person name="Kim S.-G."/>
        </authorList>
    </citation>
    <scope>NUCLEOTIDE SEQUENCE [LARGE SCALE GENOMIC DNA]</scope>
    <source>
        <strain evidence="4 5">JCM 23209</strain>
    </source>
</reference>
<evidence type="ECO:0000259" key="2">
    <source>
        <dbReference type="Pfam" id="PF04183"/>
    </source>
</evidence>
<feature type="domain" description="Aerobactin siderophore biosynthesis IucA/IucC-like C-terminal" evidence="3">
    <location>
        <begin position="416"/>
        <end position="570"/>
    </location>
</feature>
<dbReference type="RefSeq" id="WP_346824269.1">
    <property type="nucleotide sequence ID" value="NZ_JBDKWZ010000023.1"/>
</dbReference>
<keyword evidence="5" id="KW-1185">Reference proteome</keyword>
<evidence type="ECO:0000313" key="5">
    <source>
        <dbReference type="Proteomes" id="UP001403385"/>
    </source>
</evidence>
<dbReference type="AlphaFoldDB" id="A0AAW9SG65"/>
<dbReference type="PANTHER" id="PTHR34384:SF6">
    <property type="entry name" value="STAPHYLOFERRIN B SYNTHASE"/>
    <property type="match status" value="1"/>
</dbReference>
<name>A0AAW9SG65_9BACT</name>
<evidence type="ECO:0000256" key="1">
    <source>
        <dbReference type="ARBA" id="ARBA00004924"/>
    </source>
</evidence>
<proteinExistence type="predicted"/>
<feature type="domain" description="Aerobactin siderophore biosynthesis IucA/IucC N-terminal" evidence="2">
    <location>
        <begin position="146"/>
        <end position="394"/>
    </location>
</feature>
<dbReference type="GO" id="GO:0016881">
    <property type="term" value="F:acid-amino acid ligase activity"/>
    <property type="evidence" value="ECO:0007669"/>
    <property type="project" value="UniProtKB-ARBA"/>
</dbReference>
<gene>
    <name evidence="4" type="ORF">AAG747_26460</name>
</gene>
<dbReference type="Pfam" id="PF04183">
    <property type="entry name" value="IucA_IucC"/>
    <property type="match status" value="1"/>
</dbReference>
<dbReference type="Proteomes" id="UP001403385">
    <property type="component" value="Unassembled WGS sequence"/>
</dbReference>
<evidence type="ECO:0000259" key="3">
    <source>
        <dbReference type="Pfam" id="PF06276"/>
    </source>
</evidence>
<dbReference type="Pfam" id="PF06276">
    <property type="entry name" value="FhuF"/>
    <property type="match status" value="1"/>
</dbReference>
<comment type="caution">
    <text evidence="4">The sequence shown here is derived from an EMBL/GenBank/DDBJ whole genome shotgun (WGS) entry which is preliminary data.</text>
</comment>
<dbReference type="InterPro" id="IPR007310">
    <property type="entry name" value="Aerobactin_biosyn_IucA/IucC_N"/>
</dbReference>